<comment type="caution">
    <text evidence="1">The sequence shown here is derived from an EMBL/GenBank/DDBJ whole genome shotgun (WGS) entry which is preliminary data.</text>
</comment>
<gene>
    <name evidence="1" type="ORF">PFISCL1PPCAC_4035</name>
</gene>
<accession>A0AAV5V122</accession>
<dbReference type="AlphaFoldDB" id="A0AAV5V122"/>
<evidence type="ECO:0000313" key="1">
    <source>
        <dbReference type="EMBL" id="GMT12738.1"/>
    </source>
</evidence>
<sequence length="234" mass="26704">RKLAMADPASSRRLDPFVSEREAVSYILSRLEIDTADDVAFQLRKFDKDSGIHSCLSGRVELSNTTREFDSVMDRLETFAREFRIRHGHDIDLHSLSGHRGMRLSDPYEAVIHMVEVLHFTWPTFAKETKFDDIPRDIYIIQTLVALAFHVESYLLPSYMRCNQDHVNSFCWDYFQFVAAKGGNFSDCAAMRASFSEEPVTLIEVRASLVSIIGVVLNGQGRVEKDGRAAHLRE</sequence>
<feature type="non-terminal residue" evidence="1">
    <location>
        <position position="1"/>
    </location>
</feature>
<evidence type="ECO:0008006" key="3">
    <source>
        <dbReference type="Google" id="ProtNLM"/>
    </source>
</evidence>
<evidence type="ECO:0000313" key="2">
    <source>
        <dbReference type="Proteomes" id="UP001432322"/>
    </source>
</evidence>
<dbReference type="Proteomes" id="UP001432322">
    <property type="component" value="Unassembled WGS sequence"/>
</dbReference>
<keyword evidence="2" id="KW-1185">Reference proteome</keyword>
<proteinExistence type="predicted"/>
<protein>
    <recommendedName>
        <fullName evidence="3">Queuosine salvage protein</fullName>
    </recommendedName>
</protein>
<name>A0AAV5V122_9BILA</name>
<dbReference type="EMBL" id="BTSY01000002">
    <property type="protein sequence ID" value="GMT12738.1"/>
    <property type="molecule type" value="Genomic_DNA"/>
</dbReference>
<organism evidence="1 2">
    <name type="scientific">Pristionchus fissidentatus</name>
    <dbReference type="NCBI Taxonomy" id="1538716"/>
    <lineage>
        <taxon>Eukaryota</taxon>
        <taxon>Metazoa</taxon>
        <taxon>Ecdysozoa</taxon>
        <taxon>Nematoda</taxon>
        <taxon>Chromadorea</taxon>
        <taxon>Rhabditida</taxon>
        <taxon>Rhabditina</taxon>
        <taxon>Diplogasteromorpha</taxon>
        <taxon>Diplogasteroidea</taxon>
        <taxon>Neodiplogasteridae</taxon>
        <taxon>Pristionchus</taxon>
    </lineage>
</organism>
<reference evidence="1" key="1">
    <citation type="submission" date="2023-10" db="EMBL/GenBank/DDBJ databases">
        <title>Genome assembly of Pristionchus species.</title>
        <authorList>
            <person name="Yoshida K."/>
            <person name="Sommer R.J."/>
        </authorList>
    </citation>
    <scope>NUCLEOTIDE SEQUENCE</scope>
    <source>
        <strain evidence="1">RS5133</strain>
    </source>
</reference>
<feature type="non-terminal residue" evidence="1">
    <location>
        <position position="234"/>
    </location>
</feature>